<sequence length="580" mass="66485">MLLADLQHTHAKLKQKADDLYTSLNIPRNHPSLANIPLEYIHTLLLARDLKYEIRKRAISTIQEYEQIDRAVGGAHEALGTRSHQLARKNMARRKSTFENSIRRFNQFCAYLEVNYKESYNIPVPRTLPVNISSLRDVETCDLWEDVWITNSTPPPRWLIDDDVRKGIRAVLTLERCSEERRRLANEAQNLCLWFRDELYALLVLSALPEYSRHSPLINLRIQEHLLLTETWSNSFVGRQVFESQIALVFTRLSLTPPATPPSLNVPSHATDIREMEMEVDSTESNASETTQPITKGPGLDADANAVREEPEGEGDDSSSDEEDVNNQPLLIDSDSDEEDELCFNWQPPDKLQYDFLLHQCVKKGYAHPTLVGHWRDTRLLQSFGTRFKFGAAEFNRMDNPTAWLDEDCINGVAHLMRERNSDAECAYISSYAIPTLMKENGNYAGLWKTIRGSRPQKHWALAVVKAKERQIVLFDSFADRRFMSDWAQRIRTTVTCLVKLAQDNGETLASSNFLCLSNWTARPLDICRRQTNGYDCGVWVLWVITAIMRGFDYAVLDESDIGAFRKYLARTIRTLPASK</sequence>
<evidence type="ECO:0000256" key="3">
    <source>
        <dbReference type="ARBA" id="ARBA00022801"/>
    </source>
</evidence>
<comment type="caution">
    <text evidence="6">The sequence shown here is derived from an EMBL/GenBank/DDBJ whole genome shotgun (WGS) entry which is preliminary data.</text>
</comment>
<evidence type="ECO:0000256" key="1">
    <source>
        <dbReference type="ARBA" id="ARBA00005234"/>
    </source>
</evidence>
<name>A0ABR3FD25_9AGAR</name>
<comment type="similarity">
    <text evidence="1">Belongs to the peptidase C48 family.</text>
</comment>
<dbReference type="SUPFAM" id="SSF54001">
    <property type="entry name" value="Cysteine proteinases"/>
    <property type="match status" value="1"/>
</dbReference>
<proteinExistence type="inferred from homology"/>
<dbReference type="Pfam" id="PF02902">
    <property type="entry name" value="Peptidase_C48"/>
    <property type="match status" value="1"/>
</dbReference>
<protein>
    <recommendedName>
        <fullName evidence="5">Ubiquitin-like protease family profile domain-containing protein</fullName>
    </recommendedName>
</protein>
<reference evidence="6 7" key="1">
    <citation type="submission" date="2024-02" db="EMBL/GenBank/DDBJ databases">
        <title>A draft genome for the cacao thread blight pathogen Marasmius crinis-equi.</title>
        <authorList>
            <person name="Cohen S.P."/>
            <person name="Baruah I.K."/>
            <person name="Amoako-Attah I."/>
            <person name="Bukari Y."/>
            <person name="Meinhardt L.W."/>
            <person name="Bailey B.A."/>
        </authorList>
    </citation>
    <scope>NUCLEOTIDE SEQUENCE [LARGE SCALE GENOMIC DNA]</scope>
    <source>
        <strain evidence="6 7">GH-76</strain>
    </source>
</reference>
<evidence type="ECO:0000313" key="7">
    <source>
        <dbReference type="Proteomes" id="UP001465976"/>
    </source>
</evidence>
<dbReference type="PROSITE" id="PS50600">
    <property type="entry name" value="ULP_PROTEASE"/>
    <property type="match status" value="1"/>
</dbReference>
<accession>A0ABR3FD25</accession>
<evidence type="ECO:0000313" key="6">
    <source>
        <dbReference type="EMBL" id="KAL0573133.1"/>
    </source>
</evidence>
<feature type="compositionally biased region" description="Acidic residues" evidence="4">
    <location>
        <begin position="311"/>
        <end position="325"/>
    </location>
</feature>
<keyword evidence="7" id="KW-1185">Reference proteome</keyword>
<organism evidence="6 7">
    <name type="scientific">Marasmius crinis-equi</name>
    <dbReference type="NCBI Taxonomy" id="585013"/>
    <lineage>
        <taxon>Eukaryota</taxon>
        <taxon>Fungi</taxon>
        <taxon>Dikarya</taxon>
        <taxon>Basidiomycota</taxon>
        <taxon>Agaricomycotina</taxon>
        <taxon>Agaricomycetes</taxon>
        <taxon>Agaricomycetidae</taxon>
        <taxon>Agaricales</taxon>
        <taxon>Marasmiineae</taxon>
        <taxon>Marasmiaceae</taxon>
        <taxon>Marasmius</taxon>
    </lineage>
</organism>
<keyword evidence="2" id="KW-0645">Protease</keyword>
<feature type="compositionally biased region" description="Polar residues" evidence="4">
    <location>
        <begin position="283"/>
        <end position="294"/>
    </location>
</feature>
<dbReference type="InterPro" id="IPR038765">
    <property type="entry name" value="Papain-like_cys_pep_sf"/>
</dbReference>
<dbReference type="PANTHER" id="PTHR33096:SF1">
    <property type="entry name" value="CXC1-LIKE CYSTEINE CLUSTER ASSOCIATED WITH KDZ TRANSPOSASES DOMAIN-CONTAINING PROTEIN"/>
    <property type="match status" value="1"/>
</dbReference>
<dbReference type="PANTHER" id="PTHR33096">
    <property type="entry name" value="CXC2 DOMAIN-CONTAINING PROTEIN"/>
    <property type="match status" value="1"/>
</dbReference>
<feature type="domain" description="Ubiquitin-like protease family profile" evidence="5">
    <location>
        <begin position="388"/>
        <end position="548"/>
    </location>
</feature>
<dbReference type="Gene3D" id="3.40.395.10">
    <property type="entry name" value="Adenoviral Proteinase, Chain A"/>
    <property type="match status" value="1"/>
</dbReference>
<evidence type="ECO:0000259" key="5">
    <source>
        <dbReference type="PROSITE" id="PS50600"/>
    </source>
</evidence>
<evidence type="ECO:0000256" key="2">
    <source>
        <dbReference type="ARBA" id="ARBA00022670"/>
    </source>
</evidence>
<dbReference type="EMBL" id="JBAHYK010000539">
    <property type="protein sequence ID" value="KAL0573133.1"/>
    <property type="molecule type" value="Genomic_DNA"/>
</dbReference>
<gene>
    <name evidence="6" type="ORF">V5O48_008821</name>
</gene>
<feature type="region of interest" description="Disordered" evidence="4">
    <location>
        <begin position="278"/>
        <end position="343"/>
    </location>
</feature>
<keyword evidence="3" id="KW-0378">Hydrolase</keyword>
<evidence type="ECO:0000256" key="4">
    <source>
        <dbReference type="SAM" id="MobiDB-lite"/>
    </source>
</evidence>
<dbReference type="InterPro" id="IPR003653">
    <property type="entry name" value="Peptidase_C48_C"/>
</dbReference>
<dbReference type="Proteomes" id="UP001465976">
    <property type="component" value="Unassembled WGS sequence"/>
</dbReference>